<organism evidence="1 2">
    <name type="scientific">Ascaris lumbricoides</name>
    <name type="common">Giant roundworm</name>
    <dbReference type="NCBI Taxonomy" id="6252"/>
    <lineage>
        <taxon>Eukaryota</taxon>
        <taxon>Metazoa</taxon>
        <taxon>Ecdysozoa</taxon>
        <taxon>Nematoda</taxon>
        <taxon>Chromadorea</taxon>
        <taxon>Rhabditida</taxon>
        <taxon>Spirurina</taxon>
        <taxon>Ascaridomorpha</taxon>
        <taxon>Ascaridoidea</taxon>
        <taxon>Ascarididae</taxon>
        <taxon>Ascaris</taxon>
    </lineage>
</organism>
<proteinExistence type="predicted"/>
<protein>
    <submittedName>
        <fullName evidence="2">Histone H2A/H2B/H3 domain-containing protein</fullName>
    </submittedName>
</protein>
<dbReference type="AlphaFoldDB" id="A0A0M3HF07"/>
<evidence type="ECO:0000313" key="1">
    <source>
        <dbReference type="Proteomes" id="UP000036681"/>
    </source>
</evidence>
<sequence length="96" mass="10485">MPRKDNRTARGAQAIMRVGTSYCVPAAPTLSTPRCAGGAHQPFGRISKKYFTKILEETSALSFTAYKRKSETSARYALVAVPPLGQTCFVSTQKTR</sequence>
<reference evidence="2" key="1">
    <citation type="submission" date="2017-02" db="UniProtKB">
        <authorList>
            <consortium name="WormBaseParasite"/>
        </authorList>
    </citation>
    <scope>IDENTIFICATION</scope>
</reference>
<keyword evidence="1" id="KW-1185">Reference proteome</keyword>
<dbReference type="Proteomes" id="UP000036681">
    <property type="component" value="Unplaced"/>
</dbReference>
<name>A0A0M3HF07_ASCLU</name>
<accession>A0A0M3HF07</accession>
<dbReference type="WBParaSite" id="ALUE_0000010201-mRNA-1">
    <property type="protein sequence ID" value="ALUE_0000010201-mRNA-1"/>
    <property type="gene ID" value="ALUE_0000010201"/>
</dbReference>
<evidence type="ECO:0000313" key="2">
    <source>
        <dbReference type="WBParaSite" id="ALUE_0000010201-mRNA-1"/>
    </source>
</evidence>